<name>A0A9P6NQ95_9BASI</name>
<feature type="compositionally biased region" description="Polar residues" evidence="1">
    <location>
        <begin position="66"/>
        <end position="75"/>
    </location>
</feature>
<dbReference type="Proteomes" id="UP000886653">
    <property type="component" value="Unassembled WGS sequence"/>
</dbReference>
<feature type="compositionally biased region" description="Polar residues" evidence="1">
    <location>
        <begin position="47"/>
        <end position="58"/>
    </location>
</feature>
<feature type="compositionally biased region" description="Basic and acidic residues" evidence="1">
    <location>
        <begin position="1"/>
        <end position="10"/>
    </location>
</feature>
<gene>
    <name evidence="2" type="ORF">CROQUDRAFT_91312</name>
</gene>
<comment type="caution">
    <text evidence="2">The sequence shown here is derived from an EMBL/GenBank/DDBJ whole genome shotgun (WGS) entry which is preliminary data.</text>
</comment>
<keyword evidence="3" id="KW-1185">Reference proteome</keyword>
<evidence type="ECO:0000313" key="3">
    <source>
        <dbReference type="Proteomes" id="UP000886653"/>
    </source>
</evidence>
<dbReference type="EMBL" id="MU167246">
    <property type="protein sequence ID" value="KAG0147601.1"/>
    <property type="molecule type" value="Genomic_DNA"/>
</dbReference>
<reference evidence="2" key="1">
    <citation type="submission" date="2013-11" db="EMBL/GenBank/DDBJ databases">
        <title>Genome sequence of the fusiform rust pathogen reveals effectors for host alternation and coevolution with pine.</title>
        <authorList>
            <consortium name="DOE Joint Genome Institute"/>
            <person name="Smith K."/>
            <person name="Pendleton A."/>
            <person name="Kubisiak T."/>
            <person name="Anderson C."/>
            <person name="Salamov A."/>
            <person name="Aerts A."/>
            <person name="Riley R."/>
            <person name="Clum A."/>
            <person name="Lindquist E."/>
            <person name="Ence D."/>
            <person name="Campbell M."/>
            <person name="Kronenberg Z."/>
            <person name="Feau N."/>
            <person name="Dhillon B."/>
            <person name="Hamelin R."/>
            <person name="Burleigh J."/>
            <person name="Smith J."/>
            <person name="Yandell M."/>
            <person name="Nelson C."/>
            <person name="Grigoriev I."/>
            <person name="Davis J."/>
        </authorList>
    </citation>
    <scope>NUCLEOTIDE SEQUENCE</scope>
    <source>
        <strain evidence="2">G11</strain>
    </source>
</reference>
<protein>
    <submittedName>
        <fullName evidence="2">Uncharacterized protein</fullName>
    </submittedName>
</protein>
<evidence type="ECO:0000313" key="2">
    <source>
        <dbReference type="EMBL" id="KAG0147601.1"/>
    </source>
</evidence>
<organism evidence="2 3">
    <name type="scientific">Cronartium quercuum f. sp. fusiforme G11</name>
    <dbReference type="NCBI Taxonomy" id="708437"/>
    <lineage>
        <taxon>Eukaryota</taxon>
        <taxon>Fungi</taxon>
        <taxon>Dikarya</taxon>
        <taxon>Basidiomycota</taxon>
        <taxon>Pucciniomycotina</taxon>
        <taxon>Pucciniomycetes</taxon>
        <taxon>Pucciniales</taxon>
        <taxon>Coleosporiaceae</taxon>
        <taxon>Cronartium</taxon>
    </lineage>
</organism>
<accession>A0A9P6NQ95</accession>
<feature type="region of interest" description="Disordered" evidence="1">
    <location>
        <begin position="1"/>
        <end position="81"/>
    </location>
</feature>
<sequence>MNPMEFEKSLTESLSPKSECVENEVVHQSEDSSTLRFRGKDEKTPLRLTSASTANEITAHNDHTPKNSQSGNTVLAKSPDNGINLETNQKEEELGLQPQSTNLDEWIRQLENGNIHEHVYALNALQEVLFQAEEPRVYSTVVKTRKDSGVEDLESDSSKEIKKVFNRLKDLAKETLNRDLLLHLVLFFSTTLAKRTKRLDSALTDELPELIEKINERFLKISKNYKPTKLTPYAIKTCFRLTTKPLAAFFPAEFVEGGEHPSKRHLDVTMMANLALLLFIRLAIHRYATLPNIIMNEFLHISPSKGIRKAPRLQADKFYWGTKYTMEILNNNSSLLKDIQQILSNTDDPFPIKDLTAVEELMLIMMSIVMEAQRERVLTQQRISVHNTELLEVESRIRTLPGNDGIMPSPSFSQGEELLKQETQLHLLLKELGDPKEFRTDFLEHLKKIKSTTCLPSQKLIDEVIKTWPTDWSSIPADPRLPVEFPPIVKVEAPARGTIEESPIEDTASVRLNCYKPIVFMLKKFFDWKGEKVF</sequence>
<evidence type="ECO:0000256" key="1">
    <source>
        <dbReference type="SAM" id="MobiDB-lite"/>
    </source>
</evidence>
<proteinExistence type="predicted"/>
<dbReference type="AlphaFoldDB" id="A0A9P6NQ95"/>